<keyword evidence="3" id="KW-1185">Reference proteome</keyword>
<proteinExistence type="predicted"/>
<organism evidence="2 3">
    <name type="scientific">Cellulomonas carbonis T26</name>
    <dbReference type="NCBI Taxonomy" id="947969"/>
    <lineage>
        <taxon>Bacteria</taxon>
        <taxon>Bacillati</taxon>
        <taxon>Actinomycetota</taxon>
        <taxon>Actinomycetes</taxon>
        <taxon>Micrococcales</taxon>
        <taxon>Cellulomonadaceae</taxon>
        <taxon>Cellulomonas</taxon>
    </lineage>
</organism>
<accession>A0A0A0BYR9</accession>
<dbReference type="Proteomes" id="UP000029839">
    <property type="component" value="Unassembled WGS sequence"/>
</dbReference>
<evidence type="ECO:0000256" key="1">
    <source>
        <dbReference type="SAM" id="MobiDB-lite"/>
    </source>
</evidence>
<feature type="region of interest" description="Disordered" evidence="1">
    <location>
        <begin position="56"/>
        <end position="79"/>
    </location>
</feature>
<feature type="compositionally biased region" description="Polar residues" evidence="1">
    <location>
        <begin position="1"/>
        <end position="12"/>
    </location>
</feature>
<name>A0A0A0BYR9_9CELL</name>
<reference evidence="2 3" key="1">
    <citation type="submission" date="2013-08" db="EMBL/GenBank/DDBJ databases">
        <title>Genome sequencing of Cellulomonas carbonis T26.</title>
        <authorList>
            <person name="Chen F."/>
            <person name="Li Y."/>
            <person name="Wang G."/>
        </authorList>
    </citation>
    <scope>NUCLEOTIDE SEQUENCE [LARGE SCALE GENOMIC DNA]</scope>
    <source>
        <strain evidence="2 3">T26</strain>
    </source>
</reference>
<evidence type="ECO:0000313" key="2">
    <source>
        <dbReference type="EMBL" id="KGM12827.1"/>
    </source>
</evidence>
<reference evidence="2 3" key="2">
    <citation type="journal article" date="2015" name="Stand. Genomic Sci.">
        <title>Draft genome sequence of Cellulomonas carbonis T26(T) and comparative analysis of six Cellulomonas genomes.</title>
        <authorList>
            <person name="Zhuang W."/>
            <person name="Zhang S."/>
            <person name="Xia X."/>
            <person name="Wang G."/>
        </authorList>
    </citation>
    <scope>NUCLEOTIDE SEQUENCE [LARGE SCALE GENOMIC DNA]</scope>
    <source>
        <strain evidence="2 3">T26</strain>
    </source>
</reference>
<dbReference type="AlphaFoldDB" id="A0A0A0BYR9"/>
<protein>
    <submittedName>
        <fullName evidence="2">Uncharacterized protein</fullName>
    </submittedName>
</protein>
<sequence length="79" mass="8186">MMEMTTVVTSAFSRPVAPTPTSFQGRGVPAGAQIVRRRDGLGGLRPASRYGFGRTDAKRGGLPIADATELDSLPGASPV</sequence>
<feature type="region of interest" description="Disordered" evidence="1">
    <location>
        <begin position="1"/>
        <end position="29"/>
    </location>
</feature>
<evidence type="ECO:0000313" key="3">
    <source>
        <dbReference type="Proteomes" id="UP000029839"/>
    </source>
</evidence>
<comment type="caution">
    <text evidence="2">The sequence shown here is derived from an EMBL/GenBank/DDBJ whole genome shotgun (WGS) entry which is preliminary data.</text>
</comment>
<dbReference type="EMBL" id="AXCY01000001">
    <property type="protein sequence ID" value="KGM12827.1"/>
    <property type="molecule type" value="Genomic_DNA"/>
</dbReference>
<gene>
    <name evidence="2" type="ORF">N868_00635</name>
</gene>